<dbReference type="HOGENOM" id="CLU_355958_0_0_5"/>
<dbReference type="SMART" id="SM00880">
    <property type="entry name" value="CHAD"/>
    <property type="match status" value="1"/>
</dbReference>
<accession>W6RF94</accession>
<keyword evidence="3 5" id="KW-1133">Transmembrane helix</keyword>
<proteinExistence type="inferred from homology"/>
<dbReference type="RefSeq" id="WP_024316115.1">
    <property type="nucleotide sequence ID" value="NZ_ATTO01000029.1"/>
</dbReference>
<dbReference type="InterPro" id="IPR002781">
    <property type="entry name" value="TM_pro_TauE-like"/>
</dbReference>
<dbReference type="InterPro" id="IPR023577">
    <property type="entry name" value="CYTH_domain"/>
</dbReference>
<dbReference type="InterPro" id="IPR039013">
    <property type="entry name" value="YgiF"/>
</dbReference>
<organism evidence="8 9">
    <name type="scientific">Rhizobium favelukesii</name>
    <dbReference type="NCBI Taxonomy" id="348824"/>
    <lineage>
        <taxon>Bacteria</taxon>
        <taxon>Pseudomonadati</taxon>
        <taxon>Pseudomonadota</taxon>
        <taxon>Alphaproteobacteria</taxon>
        <taxon>Hyphomicrobiales</taxon>
        <taxon>Rhizobiaceae</taxon>
        <taxon>Rhizobium/Agrobacterium group</taxon>
        <taxon>Rhizobium</taxon>
    </lineage>
</organism>
<feature type="domain" description="CHAD" evidence="7">
    <location>
        <begin position="512"/>
        <end position="785"/>
    </location>
</feature>
<evidence type="ECO:0000256" key="4">
    <source>
        <dbReference type="ARBA" id="ARBA00023136"/>
    </source>
</evidence>
<keyword evidence="9" id="KW-1185">Reference proteome</keyword>
<keyword evidence="2 5" id="KW-0812">Transmembrane</keyword>
<evidence type="ECO:0000256" key="2">
    <source>
        <dbReference type="ARBA" id="ARBA00022692"/>
    </source>
</evidence>
<feature type="transmembrane region" description="Helical" evidence="5">
    <location>
        <begin position="76"/>
        <end position="95"/>
    </location>
</feature>
<feature type="transmembrane region" description="Helical" evidence="5">
    <location>
        <begin position="168"/>
        <end position="189"/>
    </location>
</feature>
<evidence type="ECO:0000256" key="3">
    <source>
        <dbReference type="ARBA" id="ARBA00022989"/>
    </source>
</evidence>
<feature type="transmembrane region" description="Helical" evidence="5">
    <location>
        <begin position="36"/>
        <end position="56"/>
    </location>
</feature>
<comment type="subcellular location">
    <subcellularLocation>
        <location evidence="5">Cell membrane</location>
        <topology evidence="5">Multi-pass membrane protein</topology>
    </subcellularLocation>
    <subcellularLocation>
        <location evidence="1">Membrane</location>
        <topology evidence="1">Multi-pass membrane protein</topology>
    </subcellularLocation>
</comment>
<dbReference type="AlphaFoldDB" id="W6RF94"/>
<reference evidence="8" key="1">
    <citation type="submission" date="2013-11" db="EMBL/GenBank/DDBJ databases">
        <title>Draft genome sequence of the broad-host-range Rhizobium sp. LPU83 strain, a member of the low-genetic diversity Oregon-like Rhizobium sp. group.</title>
        <authorList>
            <person name="Wibberg D."/>
            <person name="Puehler A."/>
            <person name="Schlueter A."/>
        </authorList>
    </citation>
    <scope>NUCLEOTIDE SEQUENCE [LARGE SCALE GENOMIC DNA]</scope>
    <source>
        <strain evidence="8">LPU83</strain>
    </source>
</reference>
<dbReference type="Pfam" id="PF01925">
    <property type="entry name" value="TauE"/>
    <property type="match status" value="1"/>
</dbReference>
<dbReference type="InterPro" id="IPR033469">
    <property type="entry name" value="CYTH-like_dom_sf"/>
</dbReference>
<dbReference type="Gene3D" id="2.40.320.10">
    <property type="entry name" value="Hypothetical Protein Pfu-838710-001"/>
    <property type="match status" value="1"/>
</dbReference>
<dbReference type="KEGG" id="rhl:LPU83_3325"/>
<keyword evidence="5" id="KW-1003">Cell membrane</keyword>
<dbReference type="eggNOG" id="COG0730">
    <property type="taxonomic scope" value="Bacteria"/>
</dbReference>
<evidence type="ECO:0000259" key="6">
    <source>
        <dbReference type="PROSITE" id="PS51707"/>
    </source>
</evidence>
<dbReference type="Proteomes" id="UP000019443">
    <property type="component" value="Chromosome"/>
</dbReference>
<dbReference type="PANTHER" id="PTHR39569">
    <property type="entry name" value="INORGANIC TRIPHOSPHATASE"/>
    <property type="match status" value="1"/>
</dbReference>
<name>W6RF94_9HYPH</name>
<dbReference type="PROSITE" id="PS51707">
    <property type="entry name" value="CYTH"/>
    <property type="match status" value="1"/>
</dbReference>
<dbReference type="GO" id="GO:0050355">
    <property type="term" value="F:inorganic triphosphate phosphatase activity"/>
    <property type="evidence" value="ECO:0007669"/>
    <property type="project" value="InterPro"/>
</dbReference>
<evidence type="ECO:0000259" key="7">
    <source>
        <dbReference type="PROSITE" id="PS51708"/>
    </source>
</evidence>
<gene>
    <name evidence="8" type="ORF">LPU83_3325</name>
</gene>
<protein>
    <recommendedName>
        <fullName evidence="5">Probable membrane transporter protein</fullName>
    </recommendedName>
</protein>
<keyword evidence="4 5" id="KW-0472">Membrane</keyword>
<evidence type="ECO:0000313" key="9">
    <source>
        <dbReference type="Proteomes" id="UP000019443"/>
    </source>
</evidence>
<evidence type="ECO:0000256" key="1">
    <source>
        <dbReference type="ARBA" id="ARBA00004141"/>
    </source>
</evidence>
<dbReference type="PANTHER" id="PTHR39569:SF1">
    <property type="entry name" value="INORGANIC TRIPHOSPHATASE"/>
    <property type="match status" value="1"/>
</dbReference>
<dbReference type="Pfam" id="PF01928">
    <property type="entry name" value="CYTH"/>
    <property type="match status" value="1"/>
</dbReference>
<dbReference type="Pfam" id="PF05235">
    <property type="entry name" value="CHAD"/>
    <property type="match status" value="1"/>
</dbReference>
<feature type="transmembrane region" description="Helical" evidence="5">
    <location>
        <begin position="6"/>
        <end position="24"/>
    </location>
</feature>
<dbReference type="InterPro" id="IPR038186">
    <property type="entry name" value="CHAD_dom_sf"/>
</dbReference>
<evidence type="ECO:0000313" key="8">
    <source>
        <dbReference type="EMBL" id="CDM58975.1"/>
    </source>
</evidence>
<dbReference type="PATRIC" id="fig|348824.6.peg.3586"/>
<feature type="transmembrane region" description="Helical" evidence="5">
    <location>
        <begin position="102"/>
        <end position="119"/>
    </location>
</feature>
<feature type="transmembrane region" description="Helical" evidence="5">
    <location>
        <begin position="131"/>
        <end position="156"/>
    </location>
</feature>
<sequence>METPLALLALIAVIFFVAGIVKGITGMGLPTVAMGLLGSLVSPLAAAALLVMPSLITNLWQLVAGPSFVPVTVRLWPMMLAITVATIAGTAFITSGHSNGPTAALGAVLMLYAIYTLLARPLSVSARLERWLSPAIGLVTGMITGATGILVVPAVPYLQSLDLSRDDLIQALGLSFTVSTIALAGGLAWHGEYHAGAVMTSAIAIIPALAGMAAGQAIRARINPATFQKWFLICLFALGWKCCSGRSCKIARVGDSLFVWDIASIAPPLKFLSSGCFVRLASLYLSSKELHPPITMRPSGDCHLATETELKLELSADAVDTLLGSGLLGEPVSVDPLTSIYFDTPDHLVWEGGYSLRIRTVGEAHVQTVKTKGSNSAIFARSEWEAPVTGNTPVIDYTTPLKAELDIDGTASVAQFSTTVKRHRWNVDQDGSRIEAALDMGLIVAGDRQMQIRELELELKDGKPNALFILARRIEALVPIRFGVVSKAERGYRLLGEQETACKSEPVHLDRDLRVSGSFQVIAEACFRQFRLNESILMDRANPSALHQARVALRRLRSAFSLYKMILVDVESHRLKDELRWLTGILGTARNIDVMIARVGSSDIRSYLLEARDSAYEEVLNALYGSRAKALMLDLNEWLHCGEYLTLPETAEIRNGPVVDFAIEVLDRQRKTLKKRGKSLVEADDEHRHEARKAAKKLRYASEFLSSLFTSKQAERRYGKFIKSMEQLQDELGLLNDMATAPTVVHDLELDSHPDAQSLIVVGDREKLVNAAQSSLDELMERKRFWRG</sequence>
<dbReference type="SUPFAM" id="SSF55154">
    <property type="entry name" value="CYTH-like phosphatases"/>
    <property type="match status" value="1"/>
</dbReference>
<comment type="similarity">
    <text evidence="5">Belongs to the 4-toluene sulfonate uptake permease (TSUP) (TC 2.A.102) family.</text>
</comment>
<feature type="domain" description="CYTH" evidence="6">
    <location>
        <begin position="305"/>
        <end position="498"/>
    </location>
</feature>
<dbReference type="GO" id="GO:0005886">
    <property type="term" value="C:plasma membrane"/>
    <property type="evidence" value="ECO:0007669"/>
    <property type="project" value="UniProtKB-SubCell"/>
</dbReference>
<dbReference type="GO" id="GO:0046872">
    <property type="term" value="F:metal ion binding"/>
    <property type="evidence" value="ECO:0007669"/>
    <property type="project" value="TreeGrafter"/>
</dbReference>
<dbReference type="SMART" id="SM01118">
    <property type="entry name" value="CYTH"/>
    <property type="match status" value="1"/>
</dbReference>
<dbReference type="PROSITE" id="PS51708">
    <property type="entry name" value="CHAD"/>
    <property type="match status" value="1"/>
</dbReference>
<evidence type="ECO:0000256" key="5">
    <source>
        <dbReference type="RuleBase" id="RU363041"/>
    </source>
</evidence>
<dbReference type="eggNOG" id="COG3025">
    <property type="taxonomic scope" value="Bacteria"/>
</dbReference>
<dbReference type="eggNOG" id="COG5607">
    <property type="taxonomic scope" value="Bacteria"/>
</dbReference>
<dbReference type="InterPro" id="IPR007899">
    <property type="entry name" value="CHAD_dom"/>
</dbReference>
<dbReference type="CDD" id="cd07756">
    <property type="entry name" value="CYTH-like_Pase_CHAD"/>
    <property type="match status" value="1"/>
</dbReference>
<dbReference type="Gene3D" id="1.40.20.10">
    <property type="entry name" value="CHAD domain"/>
    <property type="match status" value="1"/>
</dbReference>
<dbReference type="EMBL" id="HG916852">
    <property type="protein sequence ID" value="CDM58975.1"/>
    <property type="molecule type" value="Genomic_DNA"/>
</dbReference>
<feature type="transmembrane region" description="Helical" evidence="5">
    <location>
        <begin position="195"/>
        <end position="215"/>
    </location>
</feature>